<accession>A0A2G5K9D2</accession>
<protein>
    <submittedName>
        <fullName evidence="2">Uncharacterized protein</fullName>
    </submittedName>
</protein>
<gene>
    <name evidence="2" type="ORF">BFP76_00400</name>
</gene>
<evidence type="ECO:0000313" key="3">
    <source>
        <dbReference type="Proteomes" id="UP000231516"/>
    </source>
</evidence>
<dbReference type="EMBL" id="MDGM01000009">
    <property type="protein sequence ID" value="PIB25633.1"/>
    <property type="molecule type" value="Genomic_DNA"/>
</dbReference>
<sequence>MQATTPVRTLIKKCAKISIPVANTAQQRRILQFFHTQSGNVSVTRESFATPVDHQIQSARANKSTIKEGQK</sequence>
<dbReference type="AlphaFoldDB" id="A0A2G5K9D2"/>
<feature type="compositionally biased region" description="Polar residues" evidence="1">
    <location>
        <begin position="55"/>
        <end position="64"/>
    </location>
</feature>
<feature type="region of interest" description="Disordered" evidence="1">
    <location>
        <begin position="52"/>
        <end position="71"/>
    </location>
</feature>
<comment type="caution">
    <text evidence="2">The sequence shown here is derived from an EMBL/GenBank/DDBJ whole genome shotgun (WGS) entry which is preliminary data.</text>
</comment>
<name>A0A2G5K9D2_9RHOB</name>
<evidence type="ECO:0000256" key="1">
    <source>
        <dbReference type="SAM" id="MobiDB-lite"/>
    </source>
</evidence>
<organism evidence="2 3">
    <name type="scientific">Paramylibacter kogurei</name>
    <dbReference type="NCBI Taxonomy" id="1889778"/>
    <lineage>
        <taxon>Bacteria</taxon>
        <taxon>Pseudomonadati</taxon>
        <taxon>Pseudomonadota</taxon>
        <taxon>Alphaproteobacteria</taxon>
        <taxon>Rhodobacterales</taxon>
        <taxon>Paracoccaceae</taxon>
        <taxon>Paramylibacter</taxon>
    </lineage>
</organism>
<evidence type="ECO:0000313" key="2">
    <source>
        <dbReference type="EMBL" id="PIB25633.1"/>
    </source>
</evidence>
<keyword evidence="3" id="KW-1185">Reference proteome</keyword>
<proteinExistence type="predicted"/>
<reference evidence="2 3" key="1">
    <citation type="submission" date="2016-08" db="EMBL/GenBank/DDBJ databases">
        <title>Draft genome of Amylibacter sp. strain 4G11.</title>
        <authorList>
            <person name="Wong S.-K."/>
            <person name="Hamasaki K."/>
            <person name="Yoshizawa S."/>
        </authorList>
    </citation>
    <scope>NUCLEOTIDE SEQUENCE [LARGE SCALE GENOMIC DNA]</scope>
    <source>
        <strain evidence="2 3">4G11</strain>
    </source>
</reference>
<dbReference type="Proteomes" id="UP000231516">
    <property type="component" value="Unassembled WGS sequence"/>
</dbReference>